<organism evidence="2 3">
    <name type="scientific">Salininema proteolyticum</name>
    <dbReference type="NCBI Taxonomy" id="1607685"/>
    <lineage>
        <taxon>Bacteria</taxon>
        <taxon>Bacillati</taxon>
        <taxon>Actinomycetota</taxon>
        <taxon>Actinomycetes</taxon>
        <taxon>Glycomycetales</taxon>
        <taxon>Glycomycetaceae</taxon>
        <taxon>Salininema</taxon>
    </lineage>
</organism>
<keyword evidence="1" id="KW-0732">Signal</keyword>
<reference evidence="3" key="1">
    <citation type="journal article" date="2019" name="Int. J. Syst. Evol. Microbiol.">
        <title>The Global Catalogue of Microorganisms (GCM) 10K type strain sequencing project: providing services to taxonomists for standard genome sequencing and annotation.</title>
        <authorList>
            <consortium name="The Broad Institute Genomics Platform"/>
            <consortium name="The Broad Institute Genome Sequencing Center for Infectious Disease"/>
            <person name="Wu L."/>
            <person name="Ma J."/>
        </authorList>
    </citation>
    <scope>NUCLEOTIDE SEQUENCE [LARGE SCALE GENOMIC DNA]</scope>
    <source>
        <strain evidence="3">IBRC-M 10908</strain>
    </source>
</reference>
<feature type="signal peptide" evidence="1">
    <location>
        <begin position="1"/>
        <end position="21"/>
    </location>
</feature>
<comment type="caution">
    <text evidence="2">The sequence shown here is derived from an EMBL/GenBank/DDBJ whole genome shotgun (WGS) entry which is preliminary data.</text>
</comment>
<dbReference type="Proteomes" id="UP001595823">
    <property type="component" value="Unassembled WGS sequence"/>
</dbReference>
<protein>
    <submittedName>
        <fullName evidence="2">Uncharacterized protein</fullName>
    </submittedName>
</protein>
<gene>
    <name evidence="2" type="ORF">ACFPET_21045</name>
</gene>
<name>A0ABV8U4H4_9ACTN</name>
<dbReference type="EMBL" id="JBHSDK010000058">
    <property type="protein sequence ID" value="MFC4337684.1"/>
    <property type="molecule type" value="Genomic_DNA"/>
</dbReference>
<keyword evidence="3" id="KW-1185">Reference proteome</keyword>
<dbReference type="RefSeq" id="WP_380624919.1">
    <property type="nucleotide sequence ID" value="NZ_JBHSDK010000058.1"/>
</dbReference>
<feature type="chain" id="PRO_5046045427" evidence="1">
    <location>
        <begin position="22"/>
        <end position="155"/>
    </location>
</feature>
<sequence>MQKTTRISLLALPAAMAVALAACGGGGEGDDGAEGMTEEDKRVKYNECLRDNGIDIQDSEGGTGAVTLDEGDMEAFDEAKEACEEFEPEPAEGAPQSDEEAYQQMLAYAECMRENGVDDFEDPEPGGAMKAMPQEMMEDPTFQAAMEACEKVFEG</sequence>
<evidence type="ECO:0000313" key="3">
    <source>
        <dbReference type="Proteomes" id="UP001595823"/>
    </source>
</evidence>
<proteinExistence type="predicted"/>
<dbReference type="PROSITE" id="PS51257">
    <property type="entry name" value="PROKAR_LIPOPROTEIN"/>
    <property type="match status" value="1"/>
</dbReference>
<accession>A0ABV8U4H4</accession>
<evidence type="ECO:0000313" key="2">
    <source>
        <dbReference type="EMBL" id="MFC4337684.1"/>
    </source>
</evidence>
<evidence type="ECO:0000256" key="1">
    <source>
        <dbReference type="SAM" id="SignalP"/>
    </source>
</evidence>